<protein>
    <submittedName>
        <fullName evidence="2">Uncharacterized protein</fullName>
    </submittedName>
</protein>
<dbReference type="Proteomes" id="UP000297595">
    <property type="component" value="Unassembled WGS sequence"/>
</dbReference>
<evidence type="ECO:0000313" key="3">
    <source>
        <dbReference type="Proteomes" id="UP000297595"/>
    </source>
</evidence>
<dbReference type="AlphaFoldDB" id="A0A8H2HSW9"/>
<sequence>MTKLRFEAIYNISKLKRIPHPYKKLARPTDRDYTLRQKTLGRIRSIAQLSPEIDLEVTLFCQLGNEAMSGPQIRAATNEIPAAQINILTHQRRTSPESLRRLSISPRVGRA</sequence>
<evidence type="ECO:0000313" key="2">
    <source>
        <dbReference type="EMBL" id="TGJ70008.1"/>
    </source>
</evidence>
<dbReference type="EMBL" id="SOZJ01000003">
    <property type="protein sequence ID" value="TGJ70008.1"/>
    <property type="molecule type" value="Genomic_DNA"/>
</dbReference>
<comment type="caution">
    <text evidence="2">The sequence shown here is derived from an EMBL/GenBank/DDBJ whole genome shotgun (WGS) entry which is preliminary data.</text>
</comment>
<gene>
    <name evidence="2" type="ORF">EYR41_006006</name>
</gene>
<reference evidence="2 3" key="1">
    <citation type="submission" date="2019-03" db="EMBL/GenBank/DDBJ databases">
        <title>Nematode-trapping fungi genome.</title>
        <authorList>
            <person name="Vidal-Diez De Ulzurrun G."/>
        </authorList>
    </citation>
    <scope>NUCLEOTIDE SEQUENCE [LARGE SCALE GENOMIC DNA]</scope>
    <source>
        <strain evidence="2 3">TWF154</strain>
    </source>
</reference>
<proteinExistence type="predicted"/>
<evidence type="ECO:0000256" key="1">
    <source>
        <dbReference type="SAM" id="MobiDB-lite"/>
    </source>
</evidence>
<name>A0A8H2HSW9_ORBOL</name>
<feature type="region of interest" description="Disordered" evidence="1">
    <location>
        <begin position="92"/>
        <end position="111"/>
    </location>
</feature>
<accession>A0A8H2HSW9</accession>
<organism evidence="2 3">
    <name type="scientific">Orbilia oligospora</name>
    <name type="common">Nematode-trapping fungus</name>
    <name type="synonym">Arthrobotrys oligospora</name>
    <dbReference type="NCBI Taxonomy" id="2813651"/>
    <lineage>
        <taxon>Eukaryota</taxon>
        <taxon>Fungi</taxon>
        <taxon>Dikarya</taxon>
        <taxon>Ascomycota</taxon>
        <taxon>Pezizomycotina</taxon>
        <taxon>Orbiliomycetes</taxon>
        <taxon>Orbiliales</taxon>
        <taxon>Orbiliaceae</taxon>
        <taxon>Orbilia</taxon>
    </lineage>
</organism>